<dbReference type="FunFam" id="3.20.20.100:FF:000015">
    <property type="entry name" value="Oxidoreductase, aldo/keto reductase family"/>
    <property type="match status" value="1"/>
</dbReference>
<organism evidence="8 9">
    <name type="scientific">Sporolactobacillus inulinus</name>
    <dbReference type="NCBI Taxonomy" id="2078"/>
    <lineage>
        <taxon>Bacteria</taxon>
        <taxon>Bacillati</taxon>
        <taxon>Bacillota</taxon>
        <taxon>Bacilli</taxon>
        <taxon>Bacillales</taxon>
        <taxon>Sporolactobacillaceae</taxon>
        <taxon>Sporolactobacillus</taxon>
    </lineage>
</organism>
<dbReference type="PROSITE" id="PS00798">
    <property type="entry name" value="ALDOKETO_REDUCTASE_1"/>
    <property type="match status" value="1"/>
</dbReference>
<dbReference type="InterPro" id="IPR023210">
    <property type="entry name" value="NADP_OxRdtase_dom"/>
</dbReference>
<dbReference type="GO" id="GO:0016616">
    <property type="term" value="F:oxidoreductase activity, acting on the CH-OH group of donors, NAD or NADP as acceptor"/>
    <property type="evidence" value="ECO:0007669"/>
    <property type="project" value="UniProtKB-ARBA"/>
</dbReference>
<dbReference type="PROSITE" id="PS00063">
    <property type="entry name" value="ALDOKETO_REDUCTASE_3"/>
    <property type="match status" value="1"/>
</dbReference>
<keyword evidence="3" id="KW-0560">Oxidoreductase</keyword>
<dbReference type="Proteomes" id="UP000319716">
    <property type="component" value="Unassembled WGS sequence"/>
</dbReference>
<dbReference type="PANTHER" id="PTHR43827">
    <property type="entry name" value="2,5-DIKETO-D-GLUCONIC ACID REDUCTASE"/>
    <property type="match status" value="1"/>
</dbReference>
<dbReference type="InterPro" id="IPR036812">
    <property type="entry name" value="NAD(P)_OxRdtase_dom_sf"/>
</dbReference>
<dbReference type="EMBL" id="BEXB01000069">
    <property type="protein sequence ID" value="GAY78911.1"/>
    <property type="molecule type" value="Genomic_DNA"/>
</dbReference>
<dbReference type="InterPro" id="IPR018170">
    <property type="entry name" value="Aldo/ket_reductase_CS"/>
</dbReference>
<comment type="similarity">
    <text evidence="1">Belongs to the aldo/keto reductase family.</text>
</comment>
<evidence type="ECO:0000256" key="6">
    <source>
        <dbReference type="PIRSR" id="PIRSR000097-3"/>
    </source>
</evidence>
<dbReference type="PANTHER" id="PTHR43827:SF3">
    <property type="entry name" value="NADP-DEPENDENT OXIDOREDUCTASE DOMAIN-CONTAINING PROTEIN"/>
    <property type="match status" value="1"/>
</dbReference>
<evidence type="ECO:0000313" key="8">
    <source>
        <dbReference type="EMBL" id="GAY78911.1"/>
    </source>
</evidence>
<dbReference type="AlphaFoldDB" id="A0A4Y1ZIV0"/>
<evidence type="ECO:0000256" key="3">
    <source>
        <dbReference type="ARBA" id="ARBA00023002"/>
    </source>
</evidence>
<evidence type="ECO:0000259" key="7">
    <source>
        <dbReference type="Pfam" id="PF00248"/>
    </source>
</evidence>
<sequence>MYQVKDANEATEAVLNAIHAGYRLIDTAASYGNERAVGEAIKRSDVVREGLFITSKLWVQDAGYEKTTQAIKDSLKRLQLNYLDLYLIHQPFNDVFGSWRAMIEAQKTGLIKEIGVSNFSISQLTNLTEFTGVKPSINQIEVNPFNQNNNSVVYFSSYGVQVEAWAPFAEGRNGLFSNETLQKIGDVHHKSIAQVVLRWLIQRGLVVVAKSSQPIRMHQNIDVLDFKLTDAEMTMISELNVGKSQFFAHDDPEIIKWMASRTIDY</sequence>
<evidence type="ECO:0000313" key="9">
    <source>
        <dbReference type="Proteomes" id="UP000319716"/>
    </source>
</evidence>
<evidence type="ECO:0000256" key="5">
    <source>
        <dbReference type="PIRSR" id="PIRSR000097-2"/>
    </source>
</evidence>
<dbReference type="RefSeq" id="WP_307724721.1">
    <property type="nucleotide sequence ID" value="NZ_BEXB01000069.1"/>
</dbReference>
<dbReference type="PIRSF" id="PIRSF000097">
    <property type="entry name" value="AKR"/>
    <property type="match status" value="1"/>
</dbReference>
<dbReference type="Pfam" id="PF00248">
    <property type="entry name" value="Aldo_ket_red"/>
    <property type="match status" value="1"/>
</dbReference>
<dbReference type="PROSITE" id="PS00062">
    <property type="entry name" value="ALDOKETO_REDUCTASE_2"/>
    <property type="match status" value="1"/>
</dbReference>
<comment type="caution">
    <text evidence="8">The sequence shown here is derived from an EMBL/GenBank/DDBJ whole genome shotgun (WGS) entry which is preliminary data.</text>
</comment>
<keyword evidence="2" id="KW-0521">NADP</keyword>
<proteinExistence type="inferred from homology"/>
<dbReference type="PRINTS" id="PR00069">
    <property type="entry name" value="ALDKETRDTASE"/>
</dbReference>
<accession>A0A4Y1ZIV0</accession>
<gene>
    <name evidence="8" type="ORF">NBRC111894_4465</name>
</gene>
<dbReference type="InterPro" id="IPR020471">
    <property type="entry name" value="AKR"/>
</dbReference>
<reference evidence="8 9" key="1">
    <citation type="submission" date="2017-11" db="EMBL/GenBank/DDBJ databases">
        <title>Draft Genome Sequence of Sporolactobacillus inulinus NBRC 111894 Isolated from Koso, a Japanese Sugar-Vegetable Fermented Beverage.</title>
        <authorList>
            <person name="Chiou T.Y."/>
            <person name="Oshima K."/>
            <person name="Suda W."/>
            <person name="Hattori M."/>
            <person name="Takahashi T."/>
        </authorList>
    </citation>
    <scope>NUCLEOTIDE SEQUENCE [LARGE SCALE GENOMIC DNA]</scope>
    <source>
        <strain evidence="8 9">NBRC111894</strain>
    </source>
</reference>
<feature type="active site" description="Proton donor" evidence="4">
    <location>
        <position position="31"/>
    </location>
</feature>
<protein>
    <submittedName>
        <fullName evidence="8">Oxidoreductase, aldo/keto reductase family</fullName>
    </submittedName>
</protein>
<dbReference type="SUPFAM" id="SSF51430">
    <property type="entry name" value="NAD(P)-linked oxidoreductase"/>
    <property type="match status" value="1"/>
</dbReference>
<feature type="binding site" evidence="5">
    <location>
        <position position="89"/>
    </location>
    <ligand>
        <name>substrate</name>
    </ligand>
</feature>
<evidence type="ECO:0000256" key="4">
    <source>
        <dbReference type="PIRSR" id="PIRSR000097-1"/>
    </source>
</evidence>
<evidence type="ECO:0000256" key="1">
    <source>
        <dbReference type="ARBA" id="ARBA00007905"/>
    </source>
</evidence>
<name>A0A4Y1ZIV0_9BACL</name>
<evidence type="ECO:0000256" key="2">
    <source>
        <dbReference type="ARBA" id="ARBA00022857"/>
    </source>
</evidence>
<feature type="domain" description="NADP-dependent oxidoreductase" evidence="7">
    <location>
        <begin position="6"/>
        <end position="240"/>
    </location>
</feature>
<dbReference type="Gene3D" id="3.20.20.100">
    <property type="entry name" value="NADP-dependent oxidoreductase domain"/>
    <property type="match status" value="1"/>
</dbReference>
<feature type="site" description="Lowers pKa of active site Tyr" evidence="6">
    <location>
        <position position="56"/>
    </location>
</feature>